<evidence type="ECO:0008006" key="3">
    <source>
        <dbReference type="Google" id="ProtNLM"/>
    </source>
</evidence>
<protein>
    <recommendedName>
        <fullName evidence="3">Transposase</fullName>
    </recommendedName>
</protein>
<gene>
    <name evidence="1" type="ORF">SPARVUS_LOCUS1515234</name>
</gene>
<dbReference type="Proteomes" id="UP001162483">
    <property type="component" value="Unassembled WGS sequence"/>
</dbReference>
<reference evidence="1" key="1">
    <citation type="submission" date="2023-05" db="EMBL/GenBank/DDBJ databases">
        <authorList>
            <person name="Stuckert A."/>
        </authorList>
    </citation>
    <scope>NUCLEOTIDE SEQUENCE</scope>
</reference>
<name>A0ABN9ASP0_9NEOB</name>
<evidence type="ECO:0000313" key="1">
    <source>
        <dbReference type="EMBL" id="CAI9539044.1"/>
    </source>
</evidence>
<evidence type="ECO:0000313" key="2">
    <source>
        <dbReference type="Proteomes" id="UP001162483"/>
    </source>
</evidence>
<accession>A0ABN9ASP0</accession>
<comment type="caution">
    <text evidence="1">The sequence shown here is derived from an EMBL/GenBank/DDBJ whole genome shotgun (WGS) entry which is preliminary data.</text>
</comment>
<dbReference type="EMBL" id="CATNWA010001065">
    <property type="protein sequence ID" value="CAI9539044.1"/>
    <property type="molecule type" value="Genomic_DNA"/>
</dbReference>
<sequence>HSFYLVIINAVKLHFAKNTQSGTRKISRAIPHLRRKMSATAHAKCTVFALSKINPIAGAD</sequence>
<organism evidence="1 2">
    <name type="scientific">Staurois parvus</name>
    <dbReference type="NCBI Taxonomy" id="386267"/>
    <lineage>
        <taxon>Eukaryota</taxon>
        <taxon>Metazoa</taxon>
        <taxon>Chordata</taxon>
        <taxon>Craniata</taxon>
        <taxon>Vertebrata</taxon>
        <taxon>Euteleostomi</taxon>
        <taxon>Amphibia</taxon>
        <taxon>Batrachia</taxon>
        <taxon>Anura</taxon>
        <taxon>Neobatrachia</taxon>
        <taxon>Ranoidea</taxon>
        <taxon>Ranidae</taxon>
        <taxon>Staurois</taxon>
    </lineage>
</organism>
<feature type="non-terminal residue" evidence="1">
    <location>
        <position position="1"/>
    </location>
</feature>
<keyword evidence="2" id="KW-1185">Reference proteome</keyword>
<proteinExistence type="predicted"/>